<keyword evidence="6" id="KW-1185">Reference proteome</keyword>
<organism evidence="5 6">
    <name type="scientific">Clostridium oceanicum</name>
    <dbReference type="NCBI Taxonomy" id="1543"/>
    <lineage>
        <taxon>Bacteria</taxon>
        <taxon>Bacillati</taxon>
        <taxon>Bacillota</taxon>
        <taxon>Clostridia</taxon>
        <taxon>Eubacteriales</taxon>
        <taxon>Clostridiaceae</taxon>
        <taxon>Clostridium</taxon>
    </lineage>
</organism>
<dbReference type="InterPro" id="IPR054630">
    <property type="entry name" value="BilQ"/>
</dbReference>
<evidence type="ECO:0000256" key="3">
    <source>
        <dbReference type="ARBA" id="ARBA00023163"/>
    </source>
</evidence>
<name>A0ABN1JEU5_9CLOT</name>
<dbReference type="PRINTS" id="PR00598">
    <property type="entry name" value="HTHMARR"/>
</dbReference>
<dbReference type="InterPro" id="IPR000835">
    <property type="entry name" value="HTH_MarR-typ"/>
</dbReference>
<dbReference type="SMART" id="SM00347">
    <property type="entry name" value="HTH_MARR"/>
    <property type="match status" value="1"/>
</dbReference>
<dbReference type="SUPFAM" id="SSF46785">
    <property type="entry name" value="Winged helix' DNA-binding domain"/>
    <property type="match status" value="1"/>
</dbReference>
<reference evidence="5 6" key="1">
    <citation type="journal article" date="2019" name="Int. J. Syst. Evol. Microbiol.">
        <title>The Global Catalogue of Microorganisms (GCM) 10K type strain sequencing project: providing services to taxonomists for standard genome sequencing and annotation.</title>
        <authorList>
            <consortium name="The Broad Institute Genomics Platform"/>
            <consortium name="The Broad Institute Genome Sequencing Center for Infectious Disease"/>
            <person name="Wu L."/>
            <person name="Ma J."/>
        </authorList>
    </citation>
    <scope>NUCLEOTIDE SEQUENCE [LARGE SCALE GENOMIC DNA]</scope>
    <source>
        <strain evidence="5 6">JCM 1407</strain>
    </source>
</reference>
<feature type="domain" description="HTH marR-type" evidence="4">
    <location>
        <begin position="1"/>
        <end position="142"/>
    </location>
</feature>
<dbReference type="PROSITE" id="PS50995">
    <property type="entry name" value="HTH_MARR_2"/>
    <property type="match status" value="1"/>
</dbReference>
<dbReference type="PANTHER" id="PTHR42756">
    <property type="entry name" value="TRANSCRIPTIONAL REGULATOR, MARR"/>
    <property type="match status" value="1"/>
</dbReference>
<evidence type="ECO:0000256" key="2">
    <source>
        <dbReference type="ARBA" id="ARBA00023125"/>
    </source>
</evidence>
<proteinExistence type="predicted"/>
<keyword evidence="2" id="KW-0238">DNA-binding</keyword>
<keyword evidence="1" id="KW-0805">Transcription regulation</keyword>
<dbReference type="NCBIfam" id="NF045593">
    <property type="entry name" value="bilirub_TF_BilQ"/>
    <property type="match status" value="1"/>
</dbReference>
<accession>A0ABN1JEU5</accession>
<keyword evidence="3" id="KW-0804">Transcription</keyword>
<comment type="caution">
    <text evidence="5">The sequence shown here is derived from an EMBL/GenBank/DDBJ whole genome shotgun (WGS) entry which is preliminary data.</text>
</comment>
<dbReference type="PANTHER" id="PTHR42756:SF2">
    <property type="entry name" value="MARR FAMILY REGULATORY PROTEIN"/>
    <property type="match status" value="1"/>
</dbReference>
<dbReference type="EMBL" id="BAAACG010000008">
    <property type="protein sequence ID" value="GAA0738007.1"/>
    <property type="molecule type" value="Genomic_DNA"/>
</dbReference>
<evidence type="ECO:0000256" key="1">
    <source>
        <dbReference type="ARBA" id="ARBA00023015"/>
    </source>
</evidence>
<evidence type="ECO:0000313" key="5">
    <source>
        <dbReference type="EMBL" id="GAA0738007.1"/>
    </source>
</evidence>
<dbReference type="Pfam" id="PF01047">
    <property type="entry name" value="MarR"/>
    <property type="match status" value="1"/>
</dbReference>
<dbReference type="InterPro" id="IPR036388">
    <property type="entry name" value="WH-like_DNA-bd_sf"/>
</dbReference>
<protein>
    <recommendedName>
        <fullName evidence="4">HTH marR-type domain-containing protein</fullName>
    </recommendedName>
</protein>
<dbReference type="Proteomes" id="UP001501510">
    <property type="component" value="Unassembled WGS sequence"/>
</dbReference>
<evidence type="ECO:0000259" key="4">
    <source>
        <dbReference type="PROSITE" id="PS50995"/>
    </source>
</evidence>
<gene>
    <name evidence="5" type="ORF">GCM10008906_14870</name>
</gene>
<dbReference type="InterPro" id="IPR036390">
    <property type="entry name" value="WH_DNA-bd_sf"/>
</dbReference>
<sequence length="144" mass="16896">MTSNKIIFESEGISQYICILYKDFQNYCEERLKPYNLTKGVYYYLILVSKKPGITSKEISEELKVDKGYTARTIKKLNEYGYIKKVTNDKDKKSFNIYPTKECEKVINMMINLFPQWEEKLLQGLSKDEACVLNGLLKKCFNNL</sequence>
<evidence type="ECO:0000313" key="6">
    <source>
        <dbReference type="Proteomes" id="UP001501510"/>
    </source>
</evidence>
<dbReference type="Gene3D" id="1.10.10.10">
    <property type="entry name" value="Winged helix-like DNA-binding domain superfamily/Winged helix DNA-binding domain"/>
    <property type="match status" value="1"/>
</dbReference>
<dbReference type="RefSeq" id="WP_343760410.1">
    <property type="nucleotide sequence ID" value="NZ_BAAACG010000008.1"/>
</dbReference>